<dbReference type="Proteomes" id="UP000774804">
    <property type="component" value="Unassembled WGS sequence"/>
</dbReference>
<sequence>MRAGVDKKRDEKRDDTHILADYAPPLFILVAEALHW</sequence>
<dbReference type="Proteomes" id="UP000697107">
    <property type="component" value="Unassembled WGS sequence"/>
</dbReference>
<evidence type="ECO:0000313" key="4">
    <source>
        <dbReference type="EMBL" id="KAG2979214.1"/>
    </source>
</evidence>
<dbReference type="Proteomes" id="UP000736787">
    <property type="component" value="Unassembled WGS sequence"/>
</dbReference>
<dbReference type="EMBL" id="RCMG01000104">
    <property type="protein sequence ID" value="KAG2863428.1"/>
    <property type="molecule type" value="Genomic_DNA"/>
</dbReference>
<evidence type="ECO:0000313" key="6">
    <source>
        <dbReference type="Proteomes" id="UP000735874"/>
    </source>
</evidence>
<dbReference type="EMBL" id="RCML01000369">
    <property type="protein sequence ID" value="KAG2979214.1"/>
    <property type="molecule type" value="Genomic_DNA"/>
</dbReference>
<evidence type="ECO:0000313" key="5">
    <source>
        <dbReference type="EMBL" id="KAG3226567.1"/>
    </source>
</evidence>
<organism evidence="1 6">
    <name type="scientific">Phytophthora cactorum</name>
    <dbReference type="NCBI Taxonomy" id="29920"/>
    <lineage>
        <taxon>Eukaryota</taxon>
        <taxon>Sar</taxon>
        <taxon>Stramenopiles</taxon>
        <taxon>Oomycota</taxon>
        <taxon>Peronosporomycetes</taxon>
        <taxon>Peronosporales</taxon>
        <taxon>Peronosporaceae</taxon>
        <taxon>Phytophthora</taxon>
    </lineage>
</organism>
<proteinExistence type="predicted"/>
<evidence type="ECO:0000313" key="3">
    <source>
        <dbReference type="EMBL" id="KAG2954305.1"/>
    </source>
</evidence>
<evidence type="ECO:0000313" key="1">
    <source>
        <dbReference type="EMBL" id="KAG2863428.1"/>
    </source>
</evidence>
<dbReference type="EMBL" id="RCMV01000054">
    <property type="protein sequence ID" value="KAG3226567.1"/>
    <property type="molecule type" value="Genomic_DNA"/>
</dbReference>
<dbReference type="EMBL" id="RCMI01000350">
    <property type="protein sequence ID" value="KAG2915836.1"/>
    <property type="molecule type" value="Genomic_DNA"/>
</dbReference>
<comment type="caution">
    <text evidence="1">The sequence shown here is derived from an EMBL/GenBank/DDBJ whole genome shotgun (WGS) entry which is preliminary data.</text>
</comment>
<reference evidence="1" key="1">
    <citation type="submission" date="2018-10" db="EMBL/GenBank/DDBJ databases">
        <title>Effector identification in a new, highly contiguous assembly of the strawberry crown rot pathogen Phytophthora cactorum.</title>
        <authorList>
            <person name="Armitage A.D."/>
            <person name="Nellist C.F."/>
            <person name="Bates H."/>
            <person name="Vickerstaff R.J."/>
            <person name="Harrison R.J."/>
        </authorList>
    </citation>
    <scope>NUCLEOTIDE SEQUENCE</scope>
    <source>
        <strain evidence="1">15-7</strain>
        <strain evidence="2">4032</strain>
        <strain evidence="3">4040</strain>
        <strain evidence="4">P415</strain>
        <strain evidence="5">P421</strain>
    </source>
</reference>
<dbReference type="Proteomes" id="UP000735874">
    <property type="component" value="Unassembled WGS sequence"/>
</dbReference>
<dbReference type="AlphaFoldDB" id="A0A8T0ZKC3"/>
<dbReference type="EMBL" id="RCMK01000015">
    <property type="protein sequence ID" value="KAG2954305.1"/>
    <property type="molecule type" value="Genomic_DNA"/>
</dbReference>
<accession>A0A8T0ZKC3</accession>
<name>A0A8T0ZKC3_9STRA</name>
<gene>
    <name evidence="1" type="ORF">PC113_g5419</name>
    <name evidence="2" type="ORF">PC115_g11266</name>
    <name evidence="3" type="ORF">PC117_g1303</name>
    <name evidence="4" type="ORF">PC118_g11881</name>
    <name evidence="5" type="ORF">PC129_g2833</name>
</gene>
<protein>
    <submittedName>
        <fullName evidence="1">Uncharacterized protein</fullName>
    </submittedName>
</protein>
<evidence type="ECO:0000313" key="2">
    <source>
        <dbReference type="EMBL" id="KAG2915836.1"/>
    </source>
</evidence>
<dbReference type="Proteomes" id="UP000760860">
    <property type="component" value="Unassembled WGS sequence"/>
</dbReference>